<reference evidence="2" key="1">
    <citation type="submission" date="2023-04" db="EMBL/GenBank/DDBJ databases">
        <authorList>
            <consortium name="ELIXIR-Norway"/>
        </authorList>
    </citation>
    <scope>NUCLEOTIDE SEQUENCE [LARGE SCALE GENOMIC DNA]</scope>
</reference>
<feature type="compositionally biased region" description="Gly residues" evidence="1">
    <location>
        <begin position="29"/>
        <end position="41"/>
    </location>
</feature>
<feature type="compositionally biased region" description="Basic and acidic residues" evidence="1">
    <location>
        <begin position="73"/>
        <end position="86"/>
    </location>
</feature>
<evidence type="ECO:0000313" key="2">
    <source>
        <dbReference type="EMBL" id="CAI9170936.1"/>
    </source>
</evidence>
<keyword evidence="3" id="KW-1185">Reference proteome</keyword>
<evidence type="ECO:0000313" key="3">
    <source>
        <dbReference type="Proteomes" id="UP001176941"/>
    </source>
</evidence>
<gene>
    <name evidence="2" type="ORF">MRATA1EN1_LOCUS19898</name>
</gene>
<dbReference type="Proteomes" id="UP001176941">
    <property type="component" value="Chromosome 3"/>
</dbReference>
<proteinExistence type="predicted"/>
<organism evidence="2 3">
    <name type="scientific">Rangifer tarandus platyrhynchus</name>
    <name type="common">Svalbard reindeer</name>
    <dbReference type="NCBI Taxonomy" id="3082113"/>
    <lineage>
        <taxon>Eukaryota</taxon>
        <taxon>Metazoa</taxon>
        <taxon>Chordata</taxon>
        <taxon>Craniata</taxon>
        <taxon>Vertebrata</taxon>
        <taxon>Euteleostomi</taxon>
        <taxon>Mammalia</taxon>
        <taxon>Eutheria</taxon>
        <taxon>Laurasiatheria</taxon>
        <taxon>Artiodactyla</taxon>
        <taxon>Ruminantia</taxon>
        <taxon>Pecora</taxon>
        <taxon>Cervidae</taxon>
        <taxon>Odocoileinae</taxon>
        <taxon>Rangifer</taxon>
    </lineage>
</organism>
<feature type="region of interest" description="Disordered" evidence="1">
    <location>
        <begin position="1"/>
        <end position="86"/>
    </location>
</feature>
<protein>
    <submittedName>
        <fullName evidence="2">Uncharacterized protein</fullName>
    </submittedName>
</protein>
<accession>A0ABN8ZD30</accession>
<dbReference type="EMBL" id="OX459939">
    <property type="protein sequence ID" value="CAI9170936.1"/>
    <property type="molecule type" value="Genomic_DNA"/>
</dbReference>
<sequence length="86" mass="8798">MPHRHSVPSGPRADGAGRRRKPASQTTDGGSGVCGRGGSGEQGLEVSGPAERQWSRCGQDGRAPCTLEPVPVDSHEAGADVPGPRD</sequence>
<evidence type="ECO:0000256" key="1">
    <source>
        <dbReference type="SAM" id="MobiDB-lite"/>
    </source>
</evidence>
<name>A0ABN8ZD30_RANTA</name>